<evidence type="ECO:0000313" key="1">
    <source>
        <dbReference type="EMBL" id="KAA6340607.1"/>
    </source>
</evidence>
<protein>
    <submittedName>
        <fullName evidence="1">Uncharacterized protein</fullName>
    </submittedName>
</protein>
<sequence length="38" mass="4370">MTKVWIDETDIVGKEAIEALRNKSFAQVTENDEDDDGW</sequence>
<reference evidence="1" key="1">
    <citation type="submission" date="2019-03" db="EMBL/GenBank/DDBJ databases">
        <title>Single cell metagenomics reveals metabolic interactions within the superorganism composed of flagellate Streblomastix strix and complex community of Bacteroidetes bacteria on its surface.</title>
        <authorList>
            <person name="Treitli S.C."/>
            <person name="Kolisko M."/>
            <person name="Husnik F."/>
            <person name="Keeling P."/>
            <person name="Hampl V."/>
        </authorList>
    </citation>
    <scope>NUCLEOTIDE SEQUENCE</scope>
    <source>
        <strain evidence="1">STM</strain>
    </source>
</reference>
<organism evidence="1">
    <name type="scientific">termite gut metagenome</name>
    <dbReference type="NCBI Taxonomy" id="433724"/>
    <lineage>
        <taxon>unclassified sequences</taxon>
        <taxon>metagenomes</taxon>
        <taxon>organismal metagenomes</taxon>
    </lineage>
</organism>
<proteinExistence type="predicted"/>
<accession>A0A5J4S335</accession>
<comment type="caution">
    <text evidence="1">The sequence shown here is derived from an EMBL/GenBank/DDBJ whole genome shotgun (WGS) entry which is preliminary data.</text>
</comment>
<gene>
    <name evidence="1" type="ORF">EZS27_011548</name>
</gene>
<name>A0A5J4S335_9ZZZZ</name>
<dbReference type="EMBL" id="SNRY01000448">
    <property type="protein sequence ID" value="KAA6340607.1"/>
    <property type="molecule type" value="Genomic_DNA"/>
</dbReference>
<dbReference type="AlphaFoldDB" id="A0A5J4S335"/>